<dbReference type="STRING" id="401053.AciPR4_3693"/>
<organism evidence="3 4">
    <name type="scientific">Terriglobus saanensis (strain ATCC BAA-1853 / DSM 23119 / SP1PR4)</name>
    <dbReference type="NCBI Taxonomy" id="401053"/>
    <lineage>
        <taxon>Bacteria</taxon>
        <taxon>Pseudomonadati</taxon>
        <taxon>Acidobacteriota</taxon>
        <taxon>Terriglobia</taxon>
        <taxon>Terriglobales</taxon>
        <taxon>Acidobacteriaceae</taxon>
        <taxon>Terriglobus</taxon>
    </lineage>
</organism>
<dbReference type="HOGENOM" id="CLU_548223_0_0_0"/>
<evidence type="ECO:0000259" key="1">
    <source>
        <dbReference type="Pfam" id="PF18739"/>
    </source>
</evidence>
<keyword evidence="4" id="KW-1185">Reference proteome</keyword>
<gene>
    <name evidence="3" type="ordered locus">AciPR4_3693</name>
</gene>
<dbReference type="Pfam" id="PF18862">
    <property type="entry name" value="ApeA_NTD1"/>
    <property type="match status" value="1"/>
</dbReference>
<evidence type="ECO:0000313" key="3">
    <source>
        <dbReference type="EMBL" id="ADV84444.1"/>
    </source>
</evidence>
<dbReference type="Proteomes" id="UP000006844">
    <property type="component" value="Chromosome"/>
</dbReference>
<dbReference type="eggNOG" id="ENOG5033P1V">
    <property type="taxonomic scope" value="Bacteria"/>
</dbReference>
<protein>
    <submittedName>
        <fullName evidence="3">Uncharacterized protein</fullName>
    </submittedName>
</protein>
<feature type="domain" description="ApeA N-terminal" evidence="2">
    <location>
        <begin position="17"/>
        <end position="264"/>
    </location>
</feature>
<dbReference type="AlphaFoldDB" id="E8V0G1"/>
<dbReference type="OrthoDB" id="287157at2"/>
<proteinExistence type="predicted"/>
<sequence length="468" mass="52317">MGKEHLRLDSQFSSLAAFWKPQSPDEVMTGTLTINDDGIRFVTSPQYFRGAKVPPLDLTQWNSDSNSIPRSDILHGFFEGKNCSLLNVIEVEQAGLTSYEDEQQSVISTAQRASIFVSGMRTGAMNDRCLDSARYTFSSLSKFVNTPSTEKWGEGRVTIEVQLEPKPLLDLVLDTGIHLELKAYQTLTTDEEIEARVTKTVAIVEVTPPEAESLAWFMNIGNRLENLFSLLAGTSLGMETFFVYREDKSGAVIKKQHAFVEKYKILDALRHSNSQLALAISTWLSESKGFREIENLVLGVLRKGKLFVETEFLSLAQALEGFHRATGGDESKMDKNSFKALRGKIEKFLEELEIDDETAKKVSAAVANCNQISFRSRLKELCGRISQSTLGEMKIDPDAFAASVMETRNFFTHAGGSSGEKSEPLRGGELFLLSQKMRALLRGVFLLHLGFPEPQFKDLIVREATKWR</sequence>
<dbReference type="RefSeq" id="WP_013570174.1">
    <property type="nucleotide sequence ID" value="NC_014963.1"/>
</dbReference>
<evidence type="ECO:0000259" key="2">
    <source>
        <dbReference type="Pfam" id="PF18862"/>
    </source>
</evidence>
<dbReference type="Pfam" id="PF18739">
    <property type="entry name" value="HEPN_Apea"/>
    <property type="match status" value="1"/>
</dbReference>
<dbReference type="InterPro" id="IPR041223">
    <property type="entry name" value="ApeA_NTD"/>
</dbReference>
<reference evidence="3 4" key="1">
    <citation type="journal article" date="2012" name="Stand. Genomic Sci.">
        <title>Complete genome sequence of Terriglobus saanensis type strain SP1PR4(T), an Acidobacteria from tundra soil.</title>
        <authorList>
            <person name="Rawat S.R."/>
            <person name="Mannisto M.K."/>
            <person name="Starovoytov V."/>
            <person name="Goodwin L."/>
            <person name="Nolan M."/>
            <person name="Hauser L."/>
            <person name="Land M."/>
            <person name="Davenport K.W."/>
            <person name="Woyke T."/>
            <person name="Haggblom M.M."/>
        </authorList>
    </citation>
    <scope>NUCLEOTIDE SEQUENCE</scope>
    <source>
        <strain evidence="4">ATCC BAA-1853 / DSM 23119 / SP1PR4</strain>
    </source>
</reference>
<accession>E8V0G1</accession>
<name>E8V0G1_TERSS</name>
<dbReference type="KEGG" id="tsa:AciPR4_3693"/>
<evidence type="ECO:0000313" key="4">
    <source>
        <dbReference type="Proteomes" id="UP000006844"/>
    </source>
</evidence>
<feature type="domain" description="Apea-like HEPN" evidence="1">
    <location>
        <begin position="313"/>
        <end position="453"/>
    </location>
</feature>
<dbReference type="EMBL" id="CP002467">
    <property type="protein sequence ID" value="ADV84444.1"/>
    <property type="molecule type" value="Genomic_DNA"/>
</dbReference>
<dbReference type="InterPro" id="IPR041229">
    <property type="entry name" value="HEPN_Apea"/>
</dbReference>